<evidence type="ECO:0000259" key="1">
    <source>
        <dbReference type="Pfam" id="PF12697"/>
    </source>
</evidence>
<dbReference type="SUPFAM" id="SSF53474">
    <property type="entry name" value="alpha/beta-Hydrolases"/>
    <property type="match status" value="1"/>
</dbReference>
<dbReference type="EMBL" id="JAGHQL010000157">
    <property type="protein sequence ID" value="KAH0537197.1"/>
    <property type="molecule type" value="Genomic_DNA"/>
</dbReference>
<dbReference type="InterPro" id="IPR000073">
    <property type="entry name" value="AB_hydrolase_1"/>
</dbReference>
<evidence type="ECO:0000313" key="3">
    <source>
        <dbReference type="Proteomes" id="UP000698800"/>
    </source>
</evidence>
<dbReference type="OrthoDB" id="408373at2759"/>
<accession>A0A9P8I2H5</accession>
<name>A0A9P8I2H5_9PEZI</name>
<comment type="caution">
    <text evidence="2">The sequence shown here is derived from an EMBL/GenBank/DDBJ whole genome shotgun (WGS) entry which is preliminary data.</text>
</comment>
<dbReference type="PANTHER" id="PTHR37017:SF11">
    <property type="entry name" value="ESTERASE_LIPASE_THIOESTERASE DOMAIN-CONTAINING PROTEIN"/>
    <property type="match status" value="1"/>
</dbReference>
<keyword evidence="3" id="KW-1185">Reference proteome</keyword>
<evidence type="ECO:0000313" key="2">
    <source>
        <dbReference type="EMBL" id="KAH0537197.1"/>
    </source>
</evidence>
<proteinExistence type="predicted"/>
<sequence length="258" mass="27602">MSASSNKPTIVLIHGAWHTPESFADLCSQLSAYKIITPSLPSSSTTPALPSFDRDVEIACTAIRNVVENEGEDCLVVMHSYGGVVGTEAVKGLKHRGKDGFGGGVVGLVYLASFMLREGESVAENGAAAAAPSESPKPGTNECWLTIENGLGTVHDGPSRFYNDLSPETAAYWTSKLTAQSIASPLTYAAWRYIPTSYLLCTEDHALPFPVQEKLVERAEGFVDVVEEVKSSHSPFLSQIDVVGRFIRKAAGEKVIAP</sequence>
<reference evidence="2" key="1">
    <citation type="submission" date="2021-03" db="EMBL/GenBank/DDBJ databases">
        <title>Comparative genomics and phylogenomic investigation of the class Geoglossomycetes provide insights into ecological specialization and systematics.</title>
        <authorList>
            <person name="Melie T."/>
            <person name="Pirro S."/>
            <person name="Miller A.N."/>
            <person name="Quandt A."/>
        </authorList>
    </citation>
    <scope>NUCLEOTIDE SEQUENCE</scope>
    <source>
        <strain evidence="2">GBOQ0MN5Z8</strain>
    </source>
</reference>
<feature type="domain" description="AB hydrolase-1" evidence="1">
    <location>
        <begin position="10"/>
        <end position="239"/>
    </location>
</feature>
<protein>
    <recommendedName>
        <fullName evidence="1">AB hydrolase-1 domain-containing protein</fullName>
    </recommendedName>
</protein>
<dbReference type="InterPro" id="IPR052897">
    <property type="entry name" value="Sec-Metab_Biosynth_Hydrolase"/>
</dbReference>
<dbReference type="Gene3D" id="3.40.50.1820">
    <property type="entry name" value="alpha/beta hydrolase"/>
    <property type="match status" value="1"/>
</dbReference>
<dbReference type="AlphaFoldDB" id="A0A9P8I2H5"/>
<dbReference type="Pfam" id="PF12697">
    <property type="entry name" value="Abhydrolase_6"/>
    <property type="match status" value="1"/>
</dbReference>
<dbReference type="InterPro" id="IPR029058">
    <property type="entry name" value="AB_hydrolase_fold"/>
</dbReference>
<dbReference type="Proteomes" id="UP000698800">
    <property type="component" value="Unassembled WGS sequence"/>
</dbReference>
<organism evidence="2 3">
    <name type="scientific">Glutinoglossum americanum</name>
    <dbReference type="NCBI Taxonomy" id="1670608"/>
    <lineage>
        <taxon>Eukaryota</taxon>
        <taxon>Fungi</taxon>
        <taxon>Dikarya</taxon>
        <taxon>Ascomycota</taxon>
        <taxon>Pezizomycotina</taxon>
        <taxon>Geoglossomycetes</taxon>
        <taxon>Geoglossales</taxon>
        <taxon>Geoglossaceae</taxon>
        <taxon>Glutinoglossum</taxon>
    </lineage>
</organism>
<dbReference type="PANTHER" id="PTHR37017">
    <property type="entry name" value="AB HYDROLASE-1 DOMAIN-CONTAINING PROTEIN-RELATED"/>
    <property type="match status" value="1"/>
</dbReference>
<gene>
    <name evidence="2" type="ORF">FGG08_005975</name>
</gene>